<feature type="transmembrane region" description="Helical" evidence="1">
    <location>
        <begin position="12"/>
        <end position="28"/>
    </location>
</feature>
<keyword evidence="1" id="KW-0812">Transmembrane</keyword>
<dbReference type="RefSeq" id="WP_042580953.1">
    <property type="nucleotide sequence ID" value="NZ_JXQQ01000053.1"/>
</dbReference>
<feature type="transmembrane region" description="Helical" evidence="1">
    <location>
        <begin position="62"/>
        <end position="81"/>
    </location>
</feature>
<feature type="transmembrane region" description="Helical" evidence="1">
    <location>
        <begin position="87"/>
        <end position="106"/>
    </location>
</feature>
<gene>
    <name evidence="3" type="ORF">RT97_21980</name>
</gene>
<dbReference type="Pfam" id="PF03779">
    <property type="entry name" value="SPW"/>
    <property type="match status" value="1"/>
</dbReference>
<feature type="domain" description="SPW repeat-containing integral membrane" evidence="2">
    <location>
        <begin position="7"/>
        <end position="102"/>
    </location>
</feature>
<dbReference type="Proteomes" id="UP000032067">
    <property type="component" value="Unassembled WGS sequence"/>
</dbReference>
<feature type="transmembrane region" description="Helical" evidence="1">
    <location>
        <begin position="34"/>
        <end position="55"/>
    </location>
</feature>
<organism evidence="3 4">
    <name type="scientific">Variovorax paradoxus</name>
    <dbReference type="NCBI Taxonomy" id="34073"/>
    <lineage>
        <taxon>Bacteria</taxon>
        <taxon>Pseudomonadati</taxon>
        <taxon>Pseudomonadota</taxon>
        <taxon>Betaproteobacteria</taxon>
        <taxon>Burkholderiales</taxon>
        <taxon>Comamonadaceae</taxon>
        <taxon>Variovorax</taxon>
    </lineage>
</organism>
<evidence type="ECO:0000256" key="1">
    <source>
        <dbReference type="SAM" id="Phobius"/>
    </source>
</evidence>
<comment type="caution">
    <text evidence="3">The sequence shown here is derived from an EMBL/GenBank/DDBJ whole genome shotgun (WGS) entry which is preliminary data.</text>
</comment>
<dbReference type="OrthoDB" id="32521at2"/>
<protein>
    <submittedName>
        <fullName evidence="3">SPW repeat protein</fullName>
    </submittedName>
</protein>
<keyword evidence="1" id="KW-0472">Membrane</keyword>
<dbReference type="AlphaFoldDB" id="A0A0D0KNL4"/>
<evidence type="ECO:0000259" key="2">
    <source>
        <dbReference type="Pfam" id="PF03779"/>
    </source>
</evidence>
<accession>A0A0D0KNL4</accession>
<sequence length="121" mass="13019">MKQVKHWQDPVNAVAGAWLIVSPWVLGFQGISPAMWTMVATGIVLGAVALGATFVPKQWEEWTEVALAVWLAASPWLLGFAAMETAMVNAVLVAALILVLALWVLVTDKDYLGGALNRPAH</sequence>
<evidence type="ECO:0000313" key="4">
    <source>
        <dbReference type="Proteomes" id="UP000032067"/>
    </source>
</evidence>
<dbReference type="InterPro" id="IPR005530">
    <property type="entry name" value="SPW"/>
</dbReference>
<evidence type="ECO:0000313" key="3">
    <source>
        <dbReference type="EMBL" id="KIQ27712.1"/>
    </source>
</evidence>
<keyword evidence="1" id="KW-1133">Transmembrane helix</keyword>
<proteinExistence type="predicted"/>
<name>A0A0D0KNL4_VARPD</name>
<dbReference type="EMBL" id="JXQQ01000053">
    <property type="protein sequence ID" value="KIQ27712.1"/>
    <property type="molecule type" value="Genomic_DNA"/>
</dbReference>
<reference evidence="3 4" key="1">
    <citation type="submission" date="2014-12" db="EMBL/GenBank/DDBJ databases">
        <title>16Stimator: statistical estimation of ribosomal gene copy numbers from draft genome assemblies.</title>
        <authorList>
            <person name="Perisin M.A."/>
            <person name="Vetter M."/>
            <person name="Gilbert J.A."/>
            <person name="Bergelson J."/>
        </authorList>
    </citation>
    <scope>NUCLEOTIDE SEQUENCE [LARGE SCALE GENOMIC DNA]</scope>
    <source>
        <strain evidence="3 4">MEDvA23</strain>
    </source>
</reference>